<dbReference type="GO" id="GO:0016052">
    <property type="term" value="P:carbohydrate catabolic process"/>
    <property type="evidence" value="ECO:0007669"/>
    <property type="project" value="TreeGrafter"/>
</dbReference>
<feature type="active site" description="Proton donor/acceptor" evidence="6">
    <location>
        <position position="96"/>
    </location>
</feature>
<evidence type="ECO:0000256" key="6">
    <source>
        <dbReference type="HAMAP-Rule" id="MF_00114"/>
    </source>
</evidence>
<dbReference type="Pfam" id="PF01791">
    <property type="entry name" value="DeoC"/>
    <property type="match status" value="1"/>
</dbReference>
<dbReference type="NCBIfam" id="TIGR00126">
    <property type="entry name" value="deoC"/>
    <property type="match status" value="1"/>
</dbReference>
<evidence type="ECO:0000256" key="1">
    <source>
        <dbReference type="ARBA" id="ARBA00010936"/>
    </source>
</evidence>
<comment type="caution">
    <text evidence="7">The sequence shown here is derived from an EMBL/GenBank/DDBJ whole genome shotgun (WGS) entry which is preliminary data.</text>
</comment>
<keyword evidence="3 6" id="KW-0456">Lyase</keyword>
<evidence type="ECO:0000313" key="7">
    <source>
        <dbReference type="EMBL" id="MBK9298944.1"/>
    </source>
</evidence>
<dbReference type="Proteomes" id="UP000727993">
    <property type="component" value="Unassembled WGS sequence"/>
</dbReference>
<feature type="active site" description="Proton donor/acceptor" evidence="6">
    <location>
        <position position="199"/>
    </location>
</feature>
<evidence type="ECO:0000256" key="3">
    <source>
        <dbReference type="ARBA" id="ARBA00023239"/>
    </source>
</evidence>
<evidence type="ECO:0000256" key="2">
    <source>
        <dbReference type="ARBA" id="ARBA00022490"/>
    </source>
</evidence>
<keyword evidence="2 6" id="KW-0963">Cytoplasm</keyword>
<comment type="function">
    <text evidence="6">Catalyzes a reversible aldol reaction between acetaldehyde and D-glyceraldehyde 3-phosphate to generate 2-deoxy-D-ribose 5-phosphate.</text>
</comment>
<dbReference type="PANTHER" id="PTHR10889:SF1">
    <property type="entry name" value="DEOXYRIBOSE-PHOSPHATE ALDOLASE"/>
    <property type="match status" value="1"/>
</dbReference>
<dbReference type="InterPro" id="IPR028581">
    <property type="entry name" value="DeoC_typeI"/>
</dbReference>
<organism evidence="7 8">
    <name type="scientific">Candidatus Neomicrothrix subdominans</name>
    <dbReference type="NCBI Taxonomy" id="2954438"/>
    <lineage>
        <taxon>Bacteria</taxon>
        <taxon>Bacillati</taxon>
        <taxon>Actinomycetota</taxon>
        <taxon>Acidimicrobiia</taxon>
        <taxon>Acidimicrobiales</taxon>
        <taxon>Microthrixaceae</taxon>
        <taxon>Candidatus Neomicrothrix</taxon>
    </lineage>
</organism>
<dbReference type="GO" id="GO:0005737">
    <property type="term" value="C:cytoplasm"/>
    <property type="evidence" value="ECO:0007669"/>
    <property type="project" value="UniProtKB-SubCell"/>
</dbReference>
<comment type="pathway">
    <text evidence="6">Carbohydrate degradation; 2-deoxy-D-ribose 1-phosphate degradation; D-glyceraldehyde 3-phosphate and acetaldehyde from 2-deoxy-alpha-D-ribose 1-phosphate: step 2/2.</text>
</comment>
<dbReference type="InterPro" id="IPR002915">
    <property type="entry name" value="DeoC/FbaB/LacD_aldolase"/>
</dbReference>
<dbReference type="HAMAP" id="MF_00114">
    <property type="entry name" value="DeoC_type1"/>
    <property type="match status" value="1"/>
</dbReference>
<dbReference type="EMBL" id="JADJZA010000011">
    <property type="protein sequence ID" value="MBK9298944.1"/>
    <property type="molecule type" value="Genomic_DNA"/>
</dbReference>
<evidence type="ECO:0000313" key="8">
    <source>
        <dbReference type="Proteomes" id="UP000727993"/>
    </source>
</evidence>
<evidence type="ECO:0000256" key="4">
    <source>
        <dbReference type="ARBA" id="ARBA00023270"/>
    </source>
</evidence>
<protein>
    <recommendedName>
        <fullName evidence="6">Deoxyribose-phosphate aldolase</fullName>
        <shortName evidence="6">DERA</shortName>
        <ecNumber evidence="6">4.1.2.4</ecNumber>
    </recommendedName>
    <alternativeName>
        <fullName evidence="6">2-deoxy-D-ribose 5-phosphate aldolase</fullName>
    </alternativeName>
    <alternativeName>
        <fullName evidence="6">Phosphodeoxyriboaldolase</fullName>
        <shortName evidence="6">Deoxyriboaldolase</shortName>
    </alternativeName>
</protein>
<sequence length="236" mass="22611">MTSRDALAAIIDHTLLMPTASAGEVEALVTEAVDLGVGAVCVSPSRARLVTDLLIGAGEARPAVASVVGFPSGAHVVAIKAAEASVAVAAGASEVDVVADLAAVAGGDLEALAVETEAIRAAIGPGIVLKVILESAAILALGDRGSGLLTGACRTVADAGADLVKTSTGFHPAGGATTEAVALMAAAVAGRGSGSVGVKASGGIRSAADALAMVDAGATRIGASASRAILEDPVFA</sequence>
<dbReference type="GO" id="GO:0009264">
    <property type="term" value="P:deoxyribonucleotide catabolic process"/>
    <property type="evidence" value="ECO:0007669"/>
    <property type="project" value="UniProtKB-UniRule"/>
</dbReference>
<dbReference type="InterPro" id="IPR011343">
    <property type="entry name" value="DeoC"/>
</dbReference>
<dbReference type="PANTHER" id="PTHR10889">
    <property type="entry name" value="DEOXYRIBOSE-PHOSPHATE ALDOLASE"/>
    <property type="match status" value="1"/>
</dbReference>
<name>A0A936NG00_9ACTN</name>
<dbReference type="SUPFAM" id="SSF51569">
    <property type="entry name" value="Aldolase"/>
    <property type="match status" value="1"/>
</dbReference>
<dbReference type="PIRSF" id="PIRSF001357">
    <property type="entry name" value="DeoC"/>
    <property type="match status" value="1"/>
</dbReference>
<dbReference type="SMART" id="SM01133">
    <property type="entry name" value="DeoC"/>
    <property type="match status" value="1"/>
</dbReference>
<dbReference type="GO" id="GO:0004139">
    <property type="term" value="F:deoxyribose-phosphate aldolase activity"/>
    <property type="evidence" value="ECO:0007669"/>
    <property type="project" value="UniProtKB-UniRule"/>
</dbReference>
<dbReference type="EC" id="4.1.2.4" evidence="6"/>
<dbReference type="InterPro" id="IPR013785">
    <property type="entry name" value="Aldolase_TIM"/>
</dbReference>
<dbReference type="GO" id="GO:0006018">
    <property type="term" value="P:2-deoxyribose 1-phosphate catabolic process"/>
    <property type="evidence" value="ECO:0007669"/>
    <property type="project" value="UniProtKB-UniRule"/>
</dbReference>
<feature type="active site" description="Schiff-base intermediate with acetaldehyde" evidence="6">
    <location>
        <position position="165"/>
    </location>
</feature>
<keyword evidence="4 6" id="KW-0704">Schiff base</keyword>
<accession>A0A936NG00</accession>
<dbReference type="AlphaFoldDB" id="A0A936NG00"/>
<gene>
    <name evidence="6" type="primary">deoC</name>
    <name evidence="7" type="ORF">IPN02_19375</name>
</gene>
<proteinExistence type="inferred from homology"/>
<reference evidence="7 8" key="1">
    <citation type="submission" date="2020-10" db="EMBL/GenBank/DDBJ databases">
        <title>Connecting structure to function with the recovery of over 1000 high-quality activated sludge metagenome-assembled genomes encoding full-length rRNA genes using long-read sequencing.</title>
        <authorList>
            <person name="Singleton C.M."/>
            <person name="Petriglieri F."/>
            <person name="Kristensen J.M."/>
            <person name="Kirkegaard R.H."/>
            <person name="Michaelsen T.Y."/>
            <person name="Andersen M.H."/>
            <person name="Karst S.M."/>
            <person name="Dueholm M.S."/>
            <person name="Nielsen P.H."/>
            <person name="Albertsen M."/>
        </authorList>
    </citation>
    <scope>NUCLEOTIDE SEQUENCE [LARGE SCALE GENOMIC DNA]</scope>
    <source>
        <strain evidence="7">Lyne_18-Q3-R50-59_MAXAC.006</strain>
    </source>
</reference>
<comment type="subcellular location">
    <subcellularLocation>
        <location evidence="6">Cytoplasm</location>
    </subcellularLocation>
</comment>
<comment type="catalytic activity">
    <reaction evidence="5 6">
        <text>2-deoxy-D-ribose 5-phosphate = D-glyceraldehyde 3-phosphate + acetaldehyde</text>
        <dbReference type="Rhea" id="RHEA:12821"/>
        <dbReference type="ChEBI" id="CHEBI:15343"/>
        <dbReference type="ChEBI" id="CHEBI:59776"/>
        <dbReference type="ChEBI" id="CHEBI:62877"/>
        <dbReference type="EC" id="4.1.2.4"/>
    </reaction>
</comment>
<dbReference type="Gene3D" id="3.20.20.70">
    <property type="entry name" value="Aldolase class I"/>
    <property type="match status" value="1"/>
</dbReference>
<evidence type="ECO:0000256" key="5">
    <source>
        <dbReference type="ARBA" id="ARBA00048791"/>
    </source>
</evidence>
<comment type="similarity">
    <text evidence="1 6">Belongs to the DeoC/FbaB aldolase family. DeoC type 1 subfamily.</text>
</comment>